<dbReference type="GO" id="GO:0004168">
    <property type="term" value="F:dolichol kinase activity"/>
    <property type="evidence" value="ECO:0007669"/>
    <property type="project" value="UniProtKB-EC"/>
</dbReference>
<keyword evidence="5 10" id="KW-0812">Transmembrane</keyword>
<dbReference type="PANTHER" id="PTHR13205:SF15">
    <property type="entry name" value="DOLICHOL KINASE"/>
    <property type="match status" value="1"/>
</dbReference>
<dbReference type="GO" id="GO:0043048">
    <property type="term" value="P:dolichyl monophosphate biosynthetic process"/>
    <property type="evidence" value="ECO:0007669"/>
    <property type="project" value="TreeGrafter"/>
</dbReference>
<evidence type="ECO:0000313" key="12">
    <source>
        <dbReference type="Proteomes" id="UP000313359"/>
    </source>
</evidence>
<keyword evidence="12" id="KW-1185">Reference proteome</keyword>
<dbReference type="STRING" id="1328759.A0A5C2SBG6"/>
<evidence type="ECO:0000256" key="1">
    <source>
        <dbReference type="ARBA" id="ARBA00004477"/>
    </source>
</evidence>
<feature type="transmembrane region" description="Helical" evidence="10">
    <location>
        <begin position="125"/>
        <end position="146"/>
    </location>
</feature>
<reference evidence="11" key="1">
    <citation type="journal article" date="2018" name="Genome Biol. Evol.">
        <title>Genomics and development of Lentinus tigrinus, a white-rot wood-decaying mushroom with dimorphic fruiting bodies.</title>
        <authorList>
            <person name="Wu B."/>
            <person name="Xu Z."/>
            <person name="Knudson A."/>
            <person name="Carlson A."/>
            <person name="Chen N."/>
            <person name="Kovaka S."/>
            <person name="LaButti K."/>
            <person name="Lipzen A."/>
            <person name="Pennachio C."/>
            <person name="Riley R."/>
            <person name="Schakwitz W."/>
            <person name="Umezawa K."/>
            <person name="Ohm R.A."/>
            <person name="Grigoriev I.V."/>
            <person name="Nagy L.G."/>
            <person name="Gibbons J."/>
            <person name="Hibbett D."/>
        </authorList>
    </citation>
    <scope>NUCLEOTIDE SEQUENCE [LARGE SCALE GENOMIC DNA]</scope>
    <source>
        <strain evidence="11">ALCF2SS1-6</strain>
    </source>
</reference>
<evidence type="ECO:0000256" key="2">
    <source>
        <dbReference type="ARBA" id="ARBA00010794"/>
    </source>
</evidence>
<evidence type="ECO:0000256" key="5">
    <source>
        <dbReference type="ARBA" id="ARBA00022692"/>
    </source>
</evidence>
<feature type="transmembrane region" description="Helical" evidence="10">
    <location>
        <begin position="484"/>
        <end position="508"/>
    </location>
</feature>
<keyword evidence="8 10" id="KW-1133">Transmembrane helix</keyword>
<evidence type="ECO:0000256" key="6">
    <source>
        <dbReference type="ARBA" id="ARBA00022777"/>
    </source>
</evidence>
<dbReference type="AlphaFoldDB" id="A0A5C2SBG6"/>
<keyword evidence="7" id="KW-0256">Endoplasmic reticulum</keyword>
<evidence type="ECO:0000313" key="11">
    <source>
        <dbReference type="EMBL" id="RPD61182.1"/>
    </source>
</evidence>
<comment type="subcellular location">
    <subcellularLocation>
        <location evidence="1">Endoplasmic reticulum membrane</location>
        <topology evidence="1">Multi-pass membrane protein</topology>
    </subcellularLocation>
</comment>
<feature type="transmembrane region" description="Helical" evidence="10">
    <location>
        <begin position="325"/>
        <end position="342"/>
    </location>
</feature>
<comment type="similarity">
    <text evidence="2">Belongs to the polyprenol kinase family.</text>
</comment>
<dbReference type="GO" id="GO:0005789">
    <property type="term" value="C:endoplasmic reticulum membrane"/>
    <property type="evidence" value="ECO:0007669"/>
    <property type="project" value="UniProtKB-SubCell"/>
</dbReference>
<dbReference type="EMBL" id="ML122263">
    <property type="protein sequence ID" value="RPD61182.1"/>
    <property type="molecule type" value="Genomic_DNA"/>
</dbReference>
<dbReference type="InterPro" id="IPR032974">
    <property type="entry name" value="Polypren_kinase"/>
</dbReference>
<evidence type="ECO:0000256" key="9">
    <source>
        <dbReference type="ARBA" id="ARBA00023136"/>
    </source>
</evidence>
<evidence type="ECO:0000256" key="4">
    <source>
        <dbReference type="ARBA" id="ARBA00022679"/>
    </source>
</evidence>
<keyword evidence="9 10" id="KW-0472">Membrane</keyword>
<feature type="transmembrane region" description="Helical" evidence="10">
    <location>
        <begin position="229"/>
        <end position="253"/>
    </location>
</feature>
<dbReference type="Proteomes" id="UP000313359">
    <property type="component" value="Unassembled WGS sequence"/>
</dbReference>
<protein>
    <recommendedName>
        <fullName evidence="3">dolichol kinase</fullName>
        <ecNumber evidence="3">2.7.1.108</ecNumber>
    </recommendedName>
</protein>
<evidence type="ECO:0000256" key="10">
    <source>
        <dbReference type="SAM" id="Phobius"/>
    </source>
</evidence>
<accession>A0A5C2SBG6</accession>
<evidence type="ECO:0000256" key="8">
    <source>
        <dbReference type="ARBA" id="ARBA00022989"/>
    </source>
</evidence>
<feature type="transmembrane region" description="Helical" evidence="10">
    <location>
        <begin position="189"/>
        <end position="209"/>
    </location>
</feature>
<dbReference type="PANTHER" id="PTHR13205">
    <property type="entry name" value="TRANSMEMBRANE PROTEIN 15-RELATED"/>
    <property type="match status" value="1"/>
</dbReference>
<keyword evidence="6" id="KW-0418">Kinase</keyword>
<name>A0A5C2SBG6_9APHY</name>
<sequence length="676" mass="73993">MTVPKNYRNAQDDGILTGLLGGPLIAAALLYISLTMSSSDPPRDPMPAGWRIEPPMTLSNSPNPMTPLEALLLSRRYLVSQATFCATILIVHAAASWVTEARHRRKLVVPEGEISSVPRKEGRRAYLYILFTISVTLWILCVRIALKEAKLGIWQSMSYLEVVASATFFQFSLYVCARLAHRGFTFGELGLVAFGATVLFIELMNLTSAKLWPVTTPYIKTFRLPTPLLIYQLALIPGSLLTGFLLSPLLYLARHIAQRPVRRLRYPQEKQKHRRLLALGFYAGTVLIVGGLIGLWTRWCLGRRDPWVYAIFWVLEGKNKWTRPALLAYWGLLISISVAGWTRQLARNKRFRQWNVRGSMHLSVGAGDGMVGPGSPRYGVTPASASYGTTTFAQAQAGTMPLGVGNPGQPGGSQSNVVIPGVELSDPSAPPTPPGESMLGLRLPNLPNLPDLPHGTNLSNVATDLLDAADKHVPTLSVNARRKFFHALAVVMFVPGIAVDAAFTHLAFSGAFALFTFTEYVRYFALYPFGAAVHLFMNEFLDSKDGGTAILSHFYLLTGCANSVWFEGPSRLLQFTGTLVLGVGDALASIVGKRLGRHRWFAANPKTIEGSAGFVGSVWACAWLLRVFGIVENFSLARFLVVAGLAGLLEAFSVQNDNLTLPLYMWAMTVLVDVVA</sequence>
<proteinExistence type="inferred from homology"/>
<feature type="transmembrane region" description="Helical" evidence="10">
    <location>
        <begin position="158"/>
        <end position="177"/>
    </location>
</feature>
<evidence type="ECO:0000256" key="7">
    <source>
        <dbReference type="ARBA" id="ARBA00022824"/>
    </source>
</evidence>
<feature type="transmembrane region" description="Helical" evidence="10">
    <location>
        <begin position="15"/>
        <end position="34"/>
    </location>
</feature>
<dbReference type="OrthoDB" id="377083at2759"/>
<keyword evidence="4" id="KW-0808">Transferase</keyword>
<organism evidence="11 12">
    <name type="scientific">Lentinus tigrinus ALCF2SS1-6</name>
    <dbReference type="NCBI Taxonomy" id="1328759"/>
    <lineage>
        <taxon>Eukaryota</taxon>
        <taxon>Fungi</taxon>
        <taxon>Dikarya</taxon>
        <taxon>Basidiomycota</taxon>
        <taxon>Agaricomycotina</taxon>
        <taxon>Agaricomycetes</taxon>
        <taxon>Polyporales</taxon>
        <taxon>Polyporaceae</taxon>
        <taxon>Lentinus</taxon>
    </lineage>
</organism>
<feature type="transmembrane region" description="Helical" evidence="10">
    <location>
        <begin position="77"/>
        <end position="98"/>
    </location>
</feature>
<feature type="transmembrane region" description="Helical" evidence="10">
    <location>
        <begin position="274"/>
        <end position="296"/>
    </location>
</feature>
<evidence type="ECO:0000256" key="3">
    <source>
        <dbReference type="ARBA" id="ARBA00012132"/>
    </source>
</evidence>
<gene>
    <name evidence="11" type="ORF">L227DRAFT_610747</name>
</gene>
<dbReference type="EC" id="2.7.1.108" evidence="3"/>